<accession>A0A9D5D9K0</accession>
<proteinExistence type="predicted"/>
<dbReference type="OrthoDB" id="2585512at2759"/>
<sequence length="624" mass="68889">MAKQAREDEAGKLIERLPKDILFEILRRLDLLSLCSMAPLCRVLRLLVPQSLSCISTLDLSGICPSAMVLERVLGNNEVLRSLTLDCTQLDDSCIEVFAKECLHELVLLKCLMFSSYIFIAIGEKCRNLRLLTLEMLTLDEHESHTCNKAISQMLRRCLFLEFLCVKLPTSCPQLVDAESWHSINYEDFKSPFLQTIKGLVLQPLSGHQAQLLSIMIGQSTSSINVGVSGHCPMGVGLQSLNLALDLITDDLIVCITANLHHLVELCLEDKPVDEPSPPNDLTSSGLQALSSCKDLTCLNLCRSKKYYKATFNSVNDVDMLLLAEGCRRLESIKLGGFSRVTDAGYVCILHSCRNLRKLEIINAVLLSDLAFHNLSDISCPLIEVRLVSCNALTSDTAGSLSSCRDLEVLDLSGCRSIADAGLGSIAKLCKLTKLDLSGADITNKGVAVLGNGTSPIASLYLRGCKRVNDRGIAMLLNGNGIIKETLTTLDISYMPGISDKAISMVAEHCLAITDLSIRYCLFLTDASVKVLGSIERFGTERRNSLRRLDVYNCYGLSSDSFRLFTPPYFRGLRWLGVARTKLSLSSKTKDRLLELSQERPMLRICQIGCELGCKDGWQYHEKV</sequence>
<dbReference type="InterPro" id="IPR036047">
    <property type="entry name" value="F-box-like_dom_sf"/>
</dbReference>
<dbReference type="Pfam" id="PF25372">
    <property type="entry name" value="DUF7885"/>
    <property type="match status" value="1"/>
</dbReference>
<dbReference type="GO" id="GO:0031146">
    <property type="term" value="P:SCF-dependent proteasomal ubiquitin-dependent protein catabolic process"/>
    <property type="evidence" value="ECO:0007669"/>
    <property type="project" value="TreeGrafter"/>
</dbReference>
<dbReference type="PANTHER" id="PTHR13318:SF176">
    <property type="entry name" value="F-BOX PROTEIN AT-B"/>
    <property type="match status" value="1"/>
</dbReference>
<dbReference type="Gene3D" id="3.80.10.10">
    <property type="entry name" value="Ribonuclease Inhibitor"/>
    <property type="match status" value="2"/>
</dbReference>
<dbReference type="EMBL" id="JAGGNH010000001">
    <property type="protein sequence ID" value="KAJ0986979.1"/>
    <property type="molecule type" value="Genomic_DNA"/>
</dbReference>
<protein>
    <recommendedName>
        <fullName evidence="1">F-box domain-containing protein</fullName>
    </recommendedName>
</protein>
<name>A0A9D5D9K0_9LILI</name>
<keyword evidence="3" id="KW-1185">Reference proteome</keyword>
<dbReference type="SUPFAM" id="SSF81383">
    <property type="entry name" value="F-box domain"/>
    <property type="match status" value="1"/>
</dbReference>
<dbReference type="PROSITE" id="PS50181">
    <property type="entry name" value="FBOX"/>
    <property type="match status" value="1"/>
</dbReference>
<dbReference type="InterPro" id="IPR032675">
    <property type="entry name" value="LRR_dom_sf"/>
</dbReference>
<dbReference type="GO" id="GO:0019005">
    <property type="term" value="C:SCF ubiquitin ligase complex"/>
    <property type="evidence" value="ECO:0007669"/>
    <property type="project" value="TreeGrafter"/>
</dbReference>
<reference evidence="2" key="2">
    <citation type="journal article" date="2022" name="Hortic Res">
        <title>The genome of Dioscorea zingiberensis sheds light on the biosynthesis, origin and evolution of the medicinally important diosgenin saponins.</title>
        <authorList>
            <person name="Li Y."/>
            <person name="Tan C."/>
            <person name="Li Z."/>
            <person name="Guo J."/>
            <person name="Li S."/>
            <person name="Chen X."/>
            <person name="Wang C."/>
            <person name="Dai X."/>
            <person name="Yang H."/>
            <person name="Song W."/>
            <person name="Hou L."/>
            <person name="Xu J."/>
            <person name="Tong Z."/>
            <person name="Xu A."/>
            <person name="Yuan X."/>
            <person name="Wang W."/>
            <person name="Yang Q."/>
            <person name="Chen L."/>
            <person name="Sun Z."/>
            <person name="Wang K."/>
            <person name="Pan B."/>
            <person name="Chen J."/>
            <person name="Bao Y."/>
            <person name="Liu F."/>
            <person name="Qi X."/>
            <person name="Gang D.R."/>
            <person name="Wen J."/>
            <person name="Li J."/>
        </authorList>
    </citation>
    <scope>NUCLEOTIDE SEQUENCE</scope>
    <source>
        <strain evidence="2">Dzin_1.0</strain>
    </source>
</reference>
<feature type="domain" description="F-box" evidence="1">
    <location>
        <begin position="11"/>
        <end position="58"/>
    </location>
</feature>
<evidence type="ECO:0000313" key="2">
    <source>
        <dbReference type="EMBL" id="KAJ0986979.1"/>
    </source>
</evidence>
<dbReference type="PANTHER" id="PTHR13318">
    <property type="entry name" value="PARTNER OF PAIRED, ISOFORM B-RELATED"/>
    <property type="match status" value="1"/>
</dbReference>
<comment type="caution">
    <text evidence="2">The sequence shown here is derived from an EMBL/GenBank/DDBJ whole genome shotgun (WGS) entry which is preliminary data.</text>
</comment>
<dbReference type="SUPFAM" id="SSF52047">
    <property type="entry name" value="RNI-like"/>
    <property type="match status" value="1"/>
</dbReference>
<dbReference type="AlphaFoldDB" id="A0A9D5D9K0"/>
<dbReference type="InterPro" id="IPR001810">
    <property type="entry name" value="F-box_dom"/>
</dbReference>
<evidence type="ECO:0000313" key="3">
    <source>
        <dbReference type="Proteomes" id="UP001085076"/>
    </source>
</evidence>
<dbReference type="InterPro" id="IPR006553">
    <property type="entry name" value="Leu-rich_rpt_Cys-con_subtyp"/>
</dbReference>
<organism evidence="2 3">
    <name type="scientific">Dioscorea zingiberensis</name>
    <dbReference type="NCBI Taxonomy" id="325984"/>
    <lineage>
        <taxon>Eukaryota</taxon>
        <taxon>Viridiplantae</taxon>
        <taxon>Streptophyta</taxon>
        <taxon>Embryophyta</taxon>
        <taxon>Tracheophyta</taxon>
        <taxon>Spermatophyta</taxon>
        <taxon>Magnoliopsida</taxon>
        <taxon>Liliopsida</taxon>
        <taxon>Dioscoreales</taxon>
        <taxon>Dioscoreaceae</taxon>
        <taxon>Dioscorea</taxon>
    </lineage>
</organism>
<dbReference type="InterPro" id="IPR057207">
    <property type="entry name" value="FBXL15_LRR"/>
</dbReference>
<reference evidence="2" key="1">
    <citation type="submission" date="2021-03" db="EMBL/GenBank/DDBJ databases">
        <authorList>
            <person name="Li Z."/>
            <person name="Yang C."/>
        </authorList>
    </citation>
    <scope>NUCLEOTIDE SEQUENCE</scope>
    <source>
        <strain evidence="2">Dzin_1.0</strain>
        <tissue evidence="2">Leaf</tissue>
    </source>
</reference>
<gene>
    <name evidence="2" type="ORF">J5N97_005335</name>
</gene>
<dbReference type="Proteomes" id="UP001085076">
    <property type="component" value="Miscellaneous, Linkage group lg01"/>
</dbReference>
<dbReference type="SMART" id="SM00367">
    <property type="entry name" value="LRR_CC"/>
    <property type="match status" value="8"/>
</dbReference>
<evidence type="ECO:0000259" key="1">
    <source>
        <dbReference type="PROSITE" id="PS50181"/>
    </source>
</evidence>